<dbReference type="PRINTS" id="PR00682">
    <property type="entry name" value="IPNSYNTHASE"/>
</dbReference>
<evidence type="ECO:0000313" key="8">
    <source>
        <dbReference type="Proteomes" id="UP001187471"/>
    </source>
</evidence>
<evidence type="ECO:0000256" key="5">
    <source>
        <dbReference type="ARBA" id="ARBA00023004"/>
    </source>
</evidence>
<gene>
    <name evidence="7" type="ORF">RJ640_021800</name>
</gene>
<keyword evidence="8" id="KW-1185">Reference proteome</keyword>
<dbReference type="PANTHER" id="PTHR10209:SF429">
    <property type="entry name" value="1-AMINOCYCLOPROPANE-1-CARBOXYLATE OXIDASE HOMOLOG 1-LIKE"/>
    <property type="match status" value="1"/>
</dbReference>
<keyword evidence="5" id="KW-0408">Iron</keyword>
<feature type="domain" description="Fe2OG dioxygenase" evidence="6">
    <location>
        <begin position="257"/>
        <end position="359"/>
    </location>
</feature>
<evidence type="ECO:0000256" key="2">
    <source>
        <dbReference type="ARBA" id="ARBA00022723"/>
    </source>
</evidence>
<reference evidence="7" key="1">
    <citation type="submission" date="2022-12" db="EMBL/GenBank/DDBJ databases">
        <title>Draft genome assemblies for two species of Escallonia (Escalloniales).</title>
        <authorList>
            <person name="Chanderbali A."/>
            <person name="Dervinis C."/>
            <person name="Anghel I."/>
            <person name="Soltis D."/>
            <person name="Soltis P."/>
            <person name="Zapata F."/>
        </authorList>
    </citation>
    <scope>NUCLEOTIDE SEQUENCE</scope>
    <source>
        <strain evidence="7">UCBG92.1500</strain>
        <tissue evidence="7">Leaf</tissue>
    </source>
</reference>
<dbReference type="InterPro" id="IPR027443">
    <property type="entry name" value="IPNS-like_sf"/>
</dbReference>
<evidence type="ECO:0000256" key="3">
    <source>
        <dbReference type="ARBA" id="ARBA00022896"/>
    </source>
</evidence>
<keyword evidence="3" id="KW-0847">Vitamin C</keyword>
<dbReference type="SUPFAM" id="SSF51197">
    <property type="entry name" value="Clavaminate synthase-like"/>
    <property type="match status" value="5"/>
</dbReference>
<dbReference type="GO" id="GO:0016705">
    <property type="term" value="F:oxidoreductase activity, acting on paired donors, with incorporation or reduction of molecular oxygen"/>
    <property type="evidence" value="ECO:0007669"/>
    <property type="project" value="UniProtKB-ARBA"/>
</dbReference>
<dbReference type="FunFam" id="2.60.120.330:FF:000026">
    <property type="entry name" value="DIBOA-glucoside dioxygenase BX6"/>
    <property type="match status" value="1"/>
</dbReference>
<proteinExistence type="inferred from homology"/>
<feature type="domain" description="Fe2OG dioxygenase" evidence="6">
    <location>
        <begin position="763"/>
        <end position="865"/>
    </location>
</feature>
<dbReference type="Pfam" id="PF14226">
    <property type="entry name" value="DIOX_N"/>
    <property type="match status" value="3"/>
</dbReference>
<dbReference type="Pfam" id="PF03171">
    <property type="entry name" value="2OG-FeII_Oxy"/>
    <property type="match status" value="5"/>
</dbReference>
<dbReference type="FunFam" id="2.60.120.330:FF:000005">
    <property type="entry name" value="1-aminocyclopropane-1-carboxylate oxidase homolog 1"/>
    <property type="match status" value="2"/>
</dbReference>
<evidence type="ECO:0000259" key="6">
    <source>
        <dbReference type="PROSITE" id="PS51471"/>
    </source>
</evidence>
<sequence length="1441" mass="161373">MFRFVSSSNSSERIAASGGQETLGKASLEYDRTKELKAFDETKAGVKGLVDDRLVKIPKIFVRPAEELAKELNCRPAEVQPPIIDIGGIQGLDRRKEIVNEVRLAAAKWGFFQVVEHGIPLTVLEEMIEGVRLFHEQDLEAKKEFYSRDSTRTVRLNTNFDLFNSRTANWRDTLIISVSASGTLNQNEFPVKARLTCVLARLEILPRTTCHDLNVQALGWDVVTAYAKHVQNLGDTLFQLLSEALGLKEDHLKSMECTEGLRAVCHYYPACPEPELTLGTTKHSDPLFLTVLLQNQISGLQVLYEDQWVDVRPTPGALVINIGDLLQLITNDQLKSNKHRVLASRVGPRISVACFFSGPVLSSKVYGPIDELISEGNPPVYREIQLDKYAAKFASTGLEGRGSTLFELSAEALGLKPRQLEGLECAKGCAFVCHYYPACPQPELTLRASKHADRLFLTVLMQDKISGLQALRENQRVDVPPIRGGFVVNIGNFLQVVRIEFEPLPSNILLGIILMKRANLAALRAGDNSQSQNVSVHQFLQLQVMQLSNGVQETMVKATLEYDRTKELKAFDETKAGVKGLVDDGLVKIPKIFVRPAEELAKELNCRPAEVQPPIIDIGGIQGLDRRKEIVNEVKIAAAKWGFFQVVEHGIPLTVLEEMIEGVRLFHEQDLEAKKEFYSRDSTRSVRLNTNSDLFNSRTANWRDTLLIWVSASGTLDPNEFPAICRDVVTAYAKHVQNLGNTLFQLLSEALGLRENHLKSMECTEGLKMACHYYPACPEPELTLGTTKHSDPGFVTVLLQNQISGLQILYEDQWVDVRPTPGALVINIGDLLQLISNDQLKSNKHRVLANRVGPRISVACFFSGPALSSKVYGPIVELISEGNPPVYREVQLDKYSVESYVRDKELKALDETKAGVKGLVDAGGAKFPRIFIRPPDELCADLNHNKNRCQLPIIDLDVMQSGDRRKHTVDALRDASKKWGFFQVAYSMLENWEVPCLSYYWRLLGSNQDTLKAWNVQKNAHLCDHYYPACPRPELTLGVRKHADPLFLTVLMQDEIGGLQVLHENQPVDVPPIRGGFVVNIRNFLQSYERDKELKAFDDTKAGVKGLVDAGVAKIPRIFIRPADELGADLNHQKNQSQLPIIDLNGIQTADGRKHIVDTLRNASEKWGFFQVVNHGVPLDLMDKTSESVNEFHEQDAEVKKEYYSRDRSKSITFSTSNDLYTSTSAAWRDTLTISLKTAHPLDPYELPAICRGTMLDYIEHVRELGSTLFELLSEALGLKPRHLEGMECAKGCAFVCHYYPACPQPELTLGARKHADPSFLTVLMQDEIGGLQVLHENQWVDVPPIRGGFVVNIGNFLQVLSNDKYKSAQHRVLSNHVGPRISVACFFTGSINRPERRYGPIKELTSEENPPLYREFQLSEYIASITSKGLTKSGKDYFKL</sequence>
<dbReference type="Proteomes" id="UP001187471">
    <property type="component" value="Unassembled WGS sequence"/>
</dbReference>
<dbReference type="GO" id="GO:0046872">
    <property type="term" value="F:metal ion binding"/>
    <property type="evidence" value="ECO:0007669"/>
    <property type="project" value="UniProtKB-KW"/>
</dbReference>
<dbReference type="GO" id="GO:0031418">
    <property type="term" value="F:L-ascorbic acid binding"/>
    <property type="evidence" value="ECO:0007669"/>
    <property type="project" value="UniProtKB-KW"/>
</dbReference>
<comment type="similarity">
    <text evidence="1">Belongs to the iron/ascorbate-dependent oxidoreductase family.</text>
</comment>
<dbReference type="GO" id="GO:0051213">
    <property type="term" value="F:dioxygenase activity"/>
    <property type="evidence" value="ECO:0007669"/>
    <property type="project" value="UniProtKB-ARBA"/>
</dbReference>
<evidence type="ECO:0000313" key="7">
    <source>
        <dbReference type="EMBL" id="KAK2971886.1"/>
    </source>
</evidence>
<name>A0AA88QWE7_9ASTE</name>
<dbReference type="Gene3D" id="2.60.120.330">
    <property type="entry name" value="B-lactam Antibiotic, Isopenicillin N Synthase, Chain"/>
    <property type="match status" value="6"/>
</dbReference>
<dbReference type="InterPro" id="IPR026992">
    <property type="entry name" value="DIOX_N"/>
</dbReference>
<keyword evidence="2" id="KW-0479">Metal-binding</keyword>
<dbReference type="PANTHER" id="PTHR10209">
    <property type="entry name" value="OXIDOREDUCTASE, 2OG-FE II OXYGENASE FAMILY PROTEIN"/>
    <property type="match status" value="1"/>
</dbReference>
<comment type="caution">
    <text evidence="7">The sequence shown here is derived from an EMBL/GenBank/DDBJ whole genome shotgun (WGS) entry which is preliminary data.</text>
</comment>
<dbReference type="InterPro" id="IPR044861">
    <property type="entry name" value="IPNS-like_FE2OG_OXY"/>
</dbReference>
<dbReference type="PROSITE" id="PS51471">
    <property type="entry name" value="FE2OG_OXY"/>
    <property type="match status" value="3"/>
</dbReference>
<accession>A0AA88QWE7</accession>
<keyword evidence="4" id="KW-0560">Oxidoreductase</keyword>
<feature type="domain" description="Fe2OG dioxygenase" evidence="6">
    <location>
        <begin position="1289"/>
        <end position="1391"/>
    </location>
</feature>
<dbReference type="EMBL" id="JAVXUO010002547">
    <property type="protein sequence ID" value="KAK2971886.1"/>
    <property type="molecule type" value="Genomic_DNA"/>
</dbReference>
<evidence type="ECO:0000256" key="1">
    <source>
        <dbReference type="ARBA" id="ARBA00008056"/>
    </source>
</evidence>
<evidence type="ECO:0000256" key="4">
    <source>
        <dbReference type="ARBA" id="ARBA00023002"/>
    </source>
</evidence>
<protein>
    <recommendedName>
        <fullName evidence="6">Fe2OG dioxygenase domain-containing protein</fullName>
    </recommendedName>
</protein>
<organism evidence="7 8">
    <name type="scientific">Escallonia rubra</name>
    <dbReference type="NCBI Taxonomy" id="112253"/>
    <lineage>
        <taxon>Eukaryota</taxon>
        <taxon>Viridiplantae</taxon>
        <taxon>Streptophyta</taxon>
        <taxon>Embryophyta</taxon>
        <taxon>Tracheophyta</taxon>
        <taxon>Spermatophyta</taxon>
        <taxon>Magnoliopsida</taxon>
        <taxon>eudicotyledons</taxon>
        <taxon>Gunneridae</taxon>
        <taxon>Pentapetalae</taxon>
        <taxon>asterids</taxon>
        <taxon>campanulids</taxon>
        <taxon>Escalloniales</taxon>
        <taxon>Escalloniaceae</taxon>
        <taxon>Escallonia</taxon>
    </lineage>
</organism>
<dbReference type="InterPro" id="IPR005123">
    <property type="entry name" value="Oxoglu/Fe-dep_dioxygenase_dom"/>
</dbReference>